<dbReference type="Gene3D" id="1.20.58.1610">
    <property type="entry name" value="NADH:ubiquinone/plastoquinone oxidoreductase, chain 3"/>
    <property type="match status" value="1"/>
</dbReference>
<keyword evidence="3" id="KW-0813">Transport</keyword>
<keyword evidence="4 7" id="KW-0812">Transmembrane</keyword>
<proteinExistence type="inferred from homology"/>
<keyword evidence="6 7" id="KW-0472">Membrane</keyword>
<dbReference type="InterPro" id="IPR000440">
    <property type="entry name" value="NADH_UbQ/plastoQ_OxRdtase_su3"/>
</dbReference>
<comment type="similarity">
    <text evidence="2">Belongs to the complex I subunit 3 family.</text>
</comment>
<feature type="transmembrane region" description="Helical" evidence="7">
    <location>
        <begin position="61"/>
        <end position="84"/>
    </location>
</feature>
<dbReference type="InterPro" id="IPR038430">
    <property type="entry name" value="NDAH_ubi_oxred_su3_sf"/>
</dbReference>
<dbReference type="GeneID" id="4781440"/>
<sequence>MDYAAFTALLLTGIVLPVVMYFVYRVFEIVTRGPDRYFARFRYESGNPPKGLAWARVLYHYFGYVVLLVALEPIFIILYVFAVYSGASTWELLALSLAIIASIIPPLRYAVRYAEKREYWELEV</sequence>
<dbReference type="eggNOG" id="arCOG01557">
    <property type="taxonomic scope" value="Archaea"/>
</dbReference>
<name>A2BJ93_HYPBU</name>
<organism evidence="8 9">
    <name type="scientific">Hyperthermus butylicus (strain DSM 5456 / JCM 9403 / PLM1-5)</name>
    <dbReference type="NCBI Taxonomy" id="415426"/>
    <lineage>
        <taxon>Archaea</taxon>
        <taxon>Thermoproteota</taxon>
        <taxon>Thermoprotei</taxon>
        <taxon>Desulfurococcales</taxon>
        <taxon>Pyrodictiaceae</taxon>
        <taxon>Hyperthermus</taxon>
    </lineage>
</organism>
<dbReference type="EMBL" id="CP000493">
    <property type="protein sequence ID" value="ABM80054.1"/>
    <property type="molecule type" value="Genomic_DNA"/>
</dbReference>
<dbReference type="Proteomes" id="UP000002593">
    <property type="component" value="Chromosome"/>
</dbReference>
<feature type="transmembrane region" description="Helical" evidence="7">
    <location>
        <begin position="6"/>
        <end position="27"/>
    </location>
</feature>
<dbReference type="HOGENOM" id="CLU_147805_1_0_2"/>
<dbReference type="GO" id="GO:0016020">
    <property type="term" value="C:membrane"/>
    <property type="evidence" value="ECO:0007669"/>
    <property type="project" value="UniProtKB-SubCell"/>
</dbReference>
<accession>A2BJ93</accession>
<evidence type="ECO:0000256" key="3">
    <source>
        <dbReference type="ARBA" id="ARBA00022448"/>
    </source>
</evidence>
<reference evidence="8 9" key="1">
    <citation type="journal article" date="2007" name="Archaea">
        <title>The genome of Hyperthermus butylicus: a sulfur-reducing, peptide fermenting, neutrophilic Crenarchaeote growing up to 108 degrees C.</title>
        <authorList>
            <person name="Brugger K."/>
            <person name="Chen L."/>
            <person name="Stark M."/>
            <person name="Zibat A."/>
            <person name="Redder P."/>
            <person name="Ruepp A."/>
            <person name="Awayez M."/>
            <person name="She Q."/>
            <person name="Garrett R.A."/>
            <person name="Klenk H.P."/>
        </authorList>
    </citation>
    <scope>NUCLEOTIDE SEQUENCE [LARGE SCALE GENOMIC DNA]</scope>
    <source>
        <strain evidence="9">DSM 5456 / JCM 9403 / PLM1-5</strain>
    </source>
</reference>
<keyword evidence="5 7" id="KW-1133">Transmembrane helix</keyword>
<evidence type="ECO:0000256" key="1">
    <source>
        <dbReference type="ARBA" id="ARBA00004370"/>
    </source>
</evidence>
<gene>
    <name evidence="8" type="ordered locus">Hbut_0182</name>
</gene>
<comment type="subcellular location">
    <subcellularLocation>
        <location evidence="1">Membrane</location>
    </subcellularLocation>
</comment>
<dbReference type="STRING" id="415426.Hbut_0182"/>
<evidence type="ECO:0000313" key="8">
    <source>
        <dbReference type="EMBL" id="ABM80054.1"/>
    </source>
</evidence>
<dbReference type="KEGG" id="hbu:Hbut_0182"/>
<dbReference type="EnsemblBacteria" id="ABM80054">
    <property type="protein sequence ID" value="ABM80054"/>
    <property type="gene ID" value="Hbut_0182"/>
</dbReference>
<evidence type="ECO:0000256" key="6">
    <source>
        <dbReference type="ARBA" id="ARBA00023136"/>
    </source>
</evidence>
<protein>
    <submittedName>
        <fullName evidence="8">Uncharacterized protein</fullName>
    </submittedName>
</protein>
<feature type="transmembrane region" description="Helical" evidence="7">
    <location>
        <begin position="90"/>
        <end position="111"/>
    </location>
</feature>
<evidence type="ECO:0000256" key="2">
    <source>
        <dbReference type="ARBA" id="ARBA00008472"/>
    </source>
</evidence>
<dbReference type="GO" id="GO:0008137">
    <property type="term" value="F:NADH dehydrogenase (ubiquinone) activity"/>
    <property type="evidence" value="ECO:0007669"/>
    <property type="project" value="InterPro"/>
</dbReference>
<dbReference type="RefSeq" id="WP_011821371.1">
    <property type="nucleotide sequence ID" value="NC_008818.1"/>
</dbReference>
<dbReference type="OrthoDB" id="15381at2157"/>
<evidence type="ECO:0000256" key="5">
    <source>
        <dbReference type="ARBA" id="ARBA00022989"/>
    </source>
</evidence>
<evidence type="ECO:0000256" key="7">
    <source>
        <dbReference type="SAM" id="Phobius"/>
    </source>
</evidence>
<keyword evidence="9" id="KW-1185">Reference proteome</keyword>
<dbReference type="AlphaFoldDB" id="A2BJ93"/>
<dbReference type="Pfam" id="PF00507">
    <property type="entry name" value="Oxidored_q4"/>
    <property type="match status" value="1"/>
</dbReference>
<evidence type="ECO:0000313" key="9">
    <source>
        <dbReference type="Proteomes" id="UP000002593"/>
    </source>
</evidence>
<evidence type="ECO:0000256" key="4">
    <source>
        <dbReference type="ARBA" id="ARBA00022692"/>
    </source>
</evidence>